<feature type="transmembrane region" description="Helical" evidence="1">
    <location>
        <begin position="12"/>
        <end position="30"/>
    </location>
</feature>
<dbReference type="InterPro" id="IPR032675">
    <property type="entry name" value="LRR_dom_sf"/>
</dbReference>
<dbReference type="OrthoDB" id="245104at2759"/>
<keyword evidence="2" id="KW-0418">Kinase</keyword>
<reference evidence="3" key="1">
    <citation type="submission" date="2015-09" db="EMBL/GenBank/DDBJ databases">
        <authorList>
            <consortium name="Pathogen Informatics"/>
        </authorList>
    </citation>
    <scope>NUCLEOTIDE SEQUENCE [LARGE SCALE GENOMIC DNA]</scope>
    <source>
        <strain evidence="3">Lake Konstanz</strain>
    </source>
</reference>
<keyword evidence="2" id="KW-0675">Receptor</keyword>
<dbReference type="SUPFAM" id="SSF52047">
    <property type="entry name" value="RNI-like"/>
    <property type="match status" value="1"/>
</dbReference>
<keyword evidence="1" id="KW-0472">Membrane</keyword>
<dbReference type="InterPro" id="IPR006553">
    <property type="entry name" value="Leu-rich_rpt_Cys-con_subtyp"/>
</dbReference>
<feature type="non-terminal residue" evidence="2">
    <location>
        <position position="1"/>
    </location>
</feature>
<dbReference type="EMBL" id="CYKH01000776">
    <property type="protein sequence ID" value="CUI14220.1"/>
    <property type="molecule type" value="Genomic_DNA"/>
</dbReference>
<dbReference type="GO" id="GO:0016301">
    <property type="term" value="F:kinase activity"/>
    <property type="evidence" value="ECO:0007669"/>
    <property type="project" value="UniProtKB-KW"/>
</dbReference>
<proteinExistence type="predicted"/>
<keyword evidence="1" id="KW-0812">Transmembrane</keyword>
<protein>
    <submittedName>
        <fullName evidence="2">Receptor-type protein kinase, putative</fullName>
    </submittedName>
</protein>
<keyword evidence="3" id="KW-1185">Reference proteome</keyword>
<evidence type="ECO:0000313" key="2">
    <source>
        <dbReference type="EMBL" id="CUI14220.1"/>
    </source>
</evidence>
<name>A0A0S4KI01_BODSA</name>
<evidence type="ECO:0000256" key="1">
    <source>
        <dbReference type="SAM" id="Phobius"/>
    </source>
</evidence>
<sequence>DVRASRRCSNCVIWILAAATKSGFSIVAALRHLCYLALCSNITDAGLASVAFLPQLQHLGLGYCHNITDVGLDSIAALHQLHGVPGHQRLSQGHGCGPRERFLAAATAKPSPLGLQQNYRRWTCTGFVLAVTETCVVRFVCGTQTSFQY</sequence>
<evidence type="ECO:0000313" key="3">
    <source>
        <dbReference type="Proteomes" id="UP000051952"/>
    </source>
</evidence>
<dbReference type="VEuPathDB" id="TriTrypDB:BSAL_78510"/>
<keyword evidence="1" id="KW-1133">Transmembrane helix</keyword>
<dbReference type="AlphaFoldDB" id="A0A0S4KI01"/>
<keyword evidence="2" id="KW-0808">Transferase</keyword>
<gene>
    <name evidence="2" type="ORF">BSAL_78510</name>
</gene>
<dbReference type="Proteomes" id="UP000051952">
    <property type="component" value="Unassembled WGS sequence"/>
</dbReference>
<dbReference type="SMART" id="SM00367">
    <property type="entry name" value="LRR_CC"/>
    <property type="match status" value="2"/>
</dbReference>
<organism evidence="2 3">
    <name type="scientific">Bodo saltans</name>
    <name type="common">Flagellated protozoan</name>
    <dbReference type="NCBI Taxonomy" id="75058"/>
    <lineage>
        <taxon>Eukaryota</taxon>
        <taxon>Discoba</taxon>
        <taxon>Euglenozoa</taxon>
        <taxon>Kinetoplastea</taxon>
        <taxon>Metakinetoplastina</taxon>
        <taxon>Eubodonida</taxon>
        <taxon>Bodonidae</taxon>
        <taxon>Bodo</taxon>
    </lineage>
</organism>
<dbReference type="Gene3D" id="3.80.10.10">
    <property type="entry name" value="Ribonuclease Inhibitor"/>
    <property type="match status" value="1"/>
</dbReference>
<accession>A0A0S4KI01</accession>